<evidence type="ECO:0000259" key="9">
    <source>
        <dbReference type="PROSITE" id="PS51190"/>
    </source>
</evidence>
<accession>A0ABU6V7H9</accession>
<dbReference type="PROSITE" id="PS00916">
    <property type="entry name" value="PI3_4_KINASE_2"/>
    <property type="match status" value="1"/>
</dbReference>
<feature type="compositionally biased region" description="Low complexity" evidence="7">
    <location>
        <begin position="1660"/>
        <end position="1671"/>
    </location>
</feature>
<evidence type="ECO:0000256" key="6">
    <source>
        <dbReference type="SAM" id="Coils"/>
    </source>
</evidence>
<dbReference type="InterPro" id="IPR036940">
    <property type="entry name" value="PI3/4_kinase_cat_sf"/>
</dbReference>
<feature type="region of interest" description="Disordered" evidence="7">
    <location>
        <begin position="1677"/>
        <end position="1749"/>
    </location>
</feature>
<sequence length="1872" mass="207428">MQKELYPRLVQDVQLMINELGNVTVLWEELWLSTLQDLHTDVMRRINVLKEEAARIAENVTLSQNEKNKINSARYSAMMAPIVVALERRLASTSQKPGTPHEAWFQEEYTEQLKSAIASFKTPPASSAALGDVWRPFDSIAASLASYQRKSSVSLQEVAPHLAMLSSSDVPMPGLEKQMKIPESNKATDLQGAVTIASFHEQVSILSTKTKPKKLGILGSDGQKYTYLLKGREDLRLDARIMQLLQAINGFLHSSSSTCSNSLSIRYYSVTPISGRAGLIQWVDNEVPRNLLYQELWCSSEGYKAFSSKMKRYSCSVAAMSMVGHVLGLGDRHLDNILIDFCSGDVVHIDYNVCFDKGQRLKVPEIVPFRLTQMIEAALGMTGIEGSFRANCEKVVGALRKNKDILLMLLEVFVWDPLVEWTRGDFHDEAAIGGEERKGMELAVSLSLFASRVQEIRVPLQEHHDQLLTNLPAVESALERFADVLNHYELASTLYCRADQERSSLILHETSAKSIVAEATCSLEKIQASFEIQAREFAQAKAMVAEKAQEAMTWAEQHGRILDALRCNLLPEISTRFKLSNMEVALSLTSAVTVAGVPLTVVPEPTQVQCFDIDREVSQFIAELDDGLTSAGTSLQAYSLALQRILPLNYLSTSAVHSWAQVLQLSINTLSSEILSLARRQASELLAKFHGDSTDSVKSNHDELCFRVEKYAVEIEKLEKECAEVESSIGLESELKTKDHLVSAFMKLMHSAGILRKEGGLSTAQSKLDGTTNIRLLGELGDDKEKENALSILNIATSSLYDQVKHRILSIYGDLSGGRNQHNILQSDTGTTFAEFEEQVEKCNLLTEFFKDLWQFIGKEIPSVDTDKFHLKFSSESNWVSIFKAILISCKELVSQMTEVVLPEVIRSAVSINSEVMDAFGLISQVRGSIETAVEQLVEVEMERASLVELEKNYFVKVGLITEQQLALEEAAVKGRDHLSWEEAEELASQEEACRAQLDQLHQTWNQRDVRTSSLIKREADIKNALVSVNRQFQSLVGMGEERELHILRSKALLAALVRPFMELESSDKMLSLVDGSVTMNSNSFLDTCIHDVASSVEQNLGFDQSLNFMKKKLEIQLQKHIGHYLIERVAPSLLACLDKEDEHLKQLTESSKEIALDPVKKDAAVKKVLVMLEEYCNAHETARAAKSAASLMKRQVNDLKEALRKTTLEVVQMEWMHDVNLNPSYSRRIRFEKYLDTDDSLYAIILNLSRSKLLENIQSAVSKIMRSVDGLQSSERNSLVAEGQLERAMSWACGGPNSNTSGNTSTKNSGIPPEFHEHIKTRRQILWEFKEKASNIVKLCMSVLEFEASRDGYLLIPGQPYPLRSAADGKTWQQVYLNSLTRLDVTFHSYTRSEQEWKLAQCTMEAASKGLYTATNELCVAALKAKSASGDLQSTVLSMRDCAYEASVALSAFSRVSRIHTALTSECGSMLEEVLAITEDIHDVFNLGKEAAAIHHSLMEDLSKANSTLLPLESVLSKDVAAMTDSIARERETKKEISHIHGQAIYQSYCSRIREACQNFKPLVPSLTSAVKGLYSLLTRLARTASLHAGNLHKALEGIGESEEVKSQDVTLSRSDGGGGDAVEFDGKEGESPSSSDVGDNKDSIEFSQISLEDKGWISPPDSICSSSSESDITSAEFSLPDSFNDSAENKDLLSQGSNSGNPSGFVHSTPLSPTDIEEVSPFEISEPYPVNADDNGSSSLKLTDDGTEHSNAMALASEKSVALPDGSQNPSNENVRKSEGEDELVSTNKAKNEAEQREAPDPSTSGSSRVGRGKNAYALSVLRRVEMKIDGRDISDKREIGITDQVDYLLKQATSVDNLCNMYEGWTPWI</sequence>
<feature type="compositionally biased region" description="Polar residues" evidence="7">
    <location>
        <begin position="1683"/>
        <end position="1704"/>
    </location>
</feature>
<keyword evidence="4 10" id="KW-0418">Kinase</keyword>
<dbReference type="PANTHER" id="PTHR11139:SF71">
    <property type="entry name" value="SERINE_THREONINE-PROTEIN KINASE SMG1"/>
    <property type="match status" value="1"/>
</dbReference>
<feature type="compositionally biased region" description="Basic and acidic residues" evidence="7">
    <location>
        <begin position="1792"/>
        <end position="1802"/>
    </location>
</feature>
<dbReference type="PROSITE" id="PS50290">
    <property type="entry name" value="PI3_4_KINASE_3"/>
    <property type="match status" value="1"/>
</dbReference>
<dbReference type="GO" id="GO:0004674">
    <property type="term" value="F:protein serine/threonine kinase activity"/>
    <property type="evidence" value="ECO:0007669"/>
    <property type="project" value="UniProtKB-EC"/>
</dbReference>
<keyword evidence="11" id="KW-1185">Reference proteome</keyword>
<evidence type="ECO:0000256" key="5">
    <source>
        <dbReference type="ARBA" id="ARBA00022840"/>
    </source>
</evidence>
<evidence type="ECO:0000256" key="2">
    <source>
        <dbReference type="ARBA" id="ARBA00022679"/>
    </source>
</evidence>
<dbReference type="InterPro" id="IPR050517">
    <property type="entry name" value="DDR_Repair_Kinase"/>
</dbReference>
<dbReference type="InterPro" id="IPR000403">
    <property type="entry name" value="PI3/4_kinase_cat_dom"/>
</dbReference>
<dbReference type="PANTHER" id="PTHR11139">
    <property type="entry name" value="ATAXIA TELANGIECTASIA MUTATED ATM -RELATED"/>
    <property type="match status" value="1"/>
</dbReference>
<keyword evidence="3" id="KW-0547">Nucleotide-binding</keyword>
<feature type="coiled-coil region" evidence="6">
    <location>
        <begin position="701"/>
        <end position="728"/>
    </location>
</feature>
<evidence type="ECO:0000313" key="11">
    <source>
        <dbReference type="Proteomes" id="UP001341840"/>
    </source>
</evidence>
<dbReference type="EC" id="2.7.11.1" evidence="1"/>
<proteinExistence type="predicted"/>
<feature type="compositionally biased region" description="Low complexity" evidence="7">
    <location>
        <begin position="1295"/>
        <end position="1311"/>
    </location>
</feature>
<dbReference type="SMART" id="SM01343">
    <property type="entry name" value="FATC"/>
    <property type="match status" value="1"/>
</dbReference>
<keyword evidence="5" id="KW-0067">ATP-binding</keyword>
<feature type="region of interest" description="Disordered" evidence="7">
    <location>
        <begin position="1652"/>
        <end position="1671"/>
    </location>
</feature>
<dbReference type="SMART" id="SM00146">
    <property type="entry name" value="PI3Kc"/>
    <property type="match status" value="1"/>
</dbReference>
<feature type="region of interest" description="Disordered" evidence="7">
    <location>
        <begin position="1761"/>
        <end position="1814"/>
    </location>
</feature>
<evidence type="ECO:0000256" key="3">
    <source>
        <dbReference type="ARBA" id="ARBA00022741"/>
    </source>
</evidence>
<dbReference type="InterPro" id="IPR011009">
    <property type="entry name" value="Kinase-like_dom_sf"/>
</dbReference>
<gene>
    <name evidence="10" type="primary">SMG1_1</name>
    <name evidence="10" type="ORF">PIB30_010995</name>
</gene>
<dbReference type="SUPFAM" id="SSF56112">
    <property type="entry name" value="Protein kinase-like (PK-like)"/>
    <property type="match status" value="1"/>
</dbReference>
<feature type="domain" description="FATC" evidence="9">
    <location>
        <begin position="1840"/>
        <end position="1872"/>
    </location>
</feature>
<name>A0ABU6V7H9_9FABA</name>
<dbReference type="Pfam" id="PF00454">
    <property type="entry name" value="PI3_PI4_kinase"/>
    <property type="match status" value="1"/>
</dbReference>
<evidence type="ECO:0000256" key="7">
    <source>
        <dbReference type="SAM" id="MobiDB-lite"/>
    </source>
</evidence>
<feature type="region of interest" description="Disordered" evidence="7">
    <location>
        <begin position="1604"/>
        <end position="1643"/>
    </location>
</feature>
<dbReference type="InterPro" id="IPR018936">
    <property type="entry name" value="PI3/4_kinase_CS"/>
</dbReference>
<keyword evidence="6" id="KW-0175">Coiled coil</keyword>
<evidence type="ECO:0000313" key="10">
    <source>
        <dbReference type="EMBL" id="MED6168373.1"/>
    </source>
</evidence>
<dbReference type="Gene3D" id="3.30.1010.10">
    <property type="entry name" value="Phosphatidylinositol 3-kinase Catalytic Subunit, Chain A, domain 4"/>
    <property type="match status" value="1"/>
</dbReference>
<organism evidence="10 11">
    <name type="scientific">Stylosanthes scabra</name>
    <dbReference type="NCBI Taxonomy" id="79078"/>
    <lineage>
        <taxon>Eukaryota</taxon>
        <taxon>Viridiplantae</taxon>
        <taxon>Streptophyta</taxon>
        <taxon>Embryophyta</taxon>
        <taxon>Tracheophyta</taxon>
        <taxon>Spermatophyta</taxon>
        <taxon>Magnoliopsida</taxon>
        <taxon>eudicotyledons</taxon>
        <taxon>Gunneridae</taxon>
        <taxon>Pentapetalae</taxon>
        <taxon>rosids</taxon>
        <taxon>fabids</taxon>
        <taxon>Fabales</taxon>
        <taxon>Fabaceae</taxon>
        <taxon>Papilionoideae</taxon>
        <taxon>50 kb inversion clade</taxon>
        <taxon>dalbergioids sensu lato</taxon>
        <taxon>Dalbergieae</taxon>
        <taxon>Pterocarpus clade</taxon>
        <taxon>Stylosanthes</taxon>
    </lineage>
</organism>
<dbReference type="Pfam" id="PF02260">
    <property type="entry name" value="FATC"/>
    <property type="match status" value="1"/>
</dbReference>
<dbReference type="InterPro" id="IPR003152">
    <property type="entry name" value="FATC_dom"/>
</dbReference>
<feature type="domain" description="PI3K/PI4K catalytic" evidence="8">
    <location>
        <begin position="199"/>
        <end position="461"/>
    </location>
</feature>
<dbReference type="Proteomes" id="UP001341840">
    <property type="component" value="Unassembled WGS sequence"/>
</dbReference>
<dbReference type="PROSITE" id="PS51190">
    <property type="entry name" value="FATC"/>
    <property type="match status" value="1"/>
</dbReference>
<evidence type="ECO:0000259" key="8">
    <source>
        <dbReference type="PROSITE" id="PS50290"/>
    </source>
</evidence>
<evidence type="ECO:0000256" key="1">
    <source>
        <dbReference type="ARBA" id="ARBA00012513"/>
    </source>
</evidence>
<feature type="region of interest" description="Disordered" evidence="7">
    <location>
        <begin position="1294"/>
        <end position="1315"/>
    </location>
</feature>
<feature type="coiled-coil region" evidence="6">
    <location>
        <begin position="1183"/>
        <end position="1210"/>
    </location>
</feature>
<reference evidence="10 11" key="1">
    <citation type="journal article" date="2023" name="Plants (Basel)">
        <title>Bridging the Gap: Combining Genomics and Transcriptomics Approaches to Understand Stylosanthes scabra, an Orphan Legume from the Brazilian Caatinga.</title>
        <authorList>
            <person name="Ferreira-Neto J.R.C."/>
            <person name="da Silva M.D."/>
            <person name="Binneck E."/>
            <person name="de Melo N.F."/>
            <person name="da Silva R.H."/>
            <person name="de Melo A.L.T.M."/>
            <person name="Pandolfi V."/>
            <person name="Bustamante F.O."/>
            <person name="Brasileiro-Vidal A.C."/>
            <person name="Benko-Iseppon A.M."/>
        </authorList>
    </citation>
    <scope>NUCLEOTIDE SEQUENCE [LARGE SCALE GENOMIC DNA]</scope>
    <source>
        <tissue evidence="10">Leaves</tissue>
    </source>
</reference>
<evidence type="ECO:0000256" key="4">
    <source>
        <dbReference type="ARBA" id="ARBA00022777"/>
    </source>
</evidence>
<dbReference type="EMBL" id="JASCZI010151061">
    <property type="protein sequence ID" value="MED6168373.1"/>
    <property type="molecule type" value="Genomic_DNA"/>
</dbReference>
<dbReference type="Gene3D" id="1.10.1070.11">
    <property type="entry name" value="Phosphatidylinositol 3-/4-kinase, catalytic domain"/>
    <property type="match status" value="1"/>
</dbReference>
<comment type="caution">
    <text evidence="10">The sequence shown here is derived from an EMBL/GenBank/DDBJ whole genome shotgun (WGS) entry which is preliminary data.</text>
</comment>
<protein>
    <recommendedName>
        <fullName evidence="1">non-specific serine/threonine protein kinase</fullName>
        <ecNumber evidence="1">2.7.11.1</ecNumber>
    </recommendedName>
</protein>
<keyword evidence="2 10" id="KW-0808">Transferase</keyword>